<organism evidence="1 2">
    <name type="scientific">Gimesia fumaroli</name>
    <dbReference type="NCBI Taxonomy" id="2527976"/>
    <lineage>
        <taxon>Bacteria</taxon>
        <taxon>Pseudomonadati</taxon>
        <taxon>Planctomycetota</taxon>
        <taxon>Planctomycetia</taxon>
        <taxon>Planctomycetales</taxon>
        <taxon>Planctomycetaceae</taxon>
        <taxon>Gimesia</taxon>
    </lineage>
</organism>
<keyword evidence="2" id="KW-1185">Reference proteome</keyword>
<protein>
    <submittedName>
        <fullName evidence="1">Uncharacterized protein</fullName>
    </submittedName>
</protein>
<reference evidence="1 2" key="1">
    <citation type="submission" date="2019-03" db="EMBL/GenBank/DDBJ databases">
        <title>Deep-cultivation of Planctomycetes and their phenomic and genomic characterization uncovers novel biology.</title>
        <authorList>
            <person name="Wiegand S."/>
            <person name="Jogler M."/>
            <person name="Boedeker C."/>
            <person name="Pinto D."/>
            <person name="Vollmers J."/>
            <person name="Rivas-Marin E."/>
            <person name="Kohn T."/>
            <person name="Peeters S.H."/>
            <person name="Heuer A."/>
            <person name="Rast P."/>
            <person name="Oberbeckmann S."/>
            <person name="Bunk B."/>
            <person name="Jeske O."/>
            <person name="Meyerdierks A."/>
            <person name="Storesund J.E."/>
            <person name="Kallscheuer N."/>
            <person name="Luecker S."/>
            <person name="Lage O.M."/>
            <person name="Pohl T."/>
            <person name="Merkel B.J."/>
            <person name="Hornburger P."/>
            <person name="Mueller R.-W."/>
            <person name="Bruemmer F."/>
            <person name="Labrenz M."/>
            <person name="Spormann A.M."/>
            <person name="Op den Camp H."/>
            <person name="Overmann J."/>
            <person name="Amann R."/>
            <person name="Jetten M.S.M."/>
            <person name="Mascher T."/>
            <person name="Medema M.H."/>
            <person name="Devos D.P."/>
            <person name="Kaster A.-K."/>
            <person name="Ovreas L."/>
            <person name="Rohde M."/>
            <person name="Galperin M.Y."/>
            <person name="Jogler C."/>
        </authorList>
    </citation>
    <scope>NUCLEOTIDE SEQUENCE [LARGE SCALE GENOMIC DNA]</scope>
    <source>
        <strain evidence="1 2">Enr17</strain>
    </source>
</reference>
<accession>A0A518IJS2</accession>
<sequence>MCVYVHAEIKVPAVESTIRAQKNGDCIRKHNHRSNRNHCSLIRSYSSSKLISFSPSLTSAVSPEVFCRLYFVGM</sequence>
<evidence type="ECO:0000313" key="1">
    <source>
        <dbReference type="EMBL" id="QDV53346.1"/>
    </source>
</evidence>
<dbReference type="AlphaFoldDB" id="A0A518IJS2"/>
<dbReference type="Proteomes" id="UP000318313">
    <property type="component" value="Chromosome"/>
</dbReference>
<gene>
    <name evidence="1" type="ORF">Enr17x_54200</name>
</gene>
<name>A0A518IJS2_9PLAN</name>
<dbReference type="KEGG" id="gfm:Enr17x_54200"/>
<proteinExistence type="predicted"/>
<evidence type="ECO:0000313" key="2">
    <source>
        <dbReference type="Proteomes" id="UP000318313"/>
    </source>
</evidence>
<dbReference type="EMBL" id="CP037452">
    <property type="protein sequence ID" value="QDV53346.1"/>
    <property type="molecule type" value="Genomic_DNA"/>
</dbReference>